<dbReference type="SUPFAM" id="SSF90123">
    <property type="entry name" value="ABC transporter transmembrane region"/>
    <property type="match status" value="1"/>
</dbReference>
<dbReference type="GO" id="GO:0005524">
    <property type="term" value="F:ATP binding"/>
    <property type="evidence" value="ECO:0007669"/>
    <property type="project" value="InterPro"/>
</dbReference>
<dbReference type="Pfam" id="PF00664">
    <property type="entry name" value="ABC_membrane"/>
    <property type="match status" value="1"/>
</dbReference>
<dbReference type="Proteomes" id="UP000281553">
    <property type="component" value="Unassembled WGS sequence"/>
</dbReference>
<evidence type="ECO:0000256" key="1">
    <source>
        <dbReference type="ARBA" id="ARBA00022692"/>
    </source>
</evidence>
<evidence type="ECO:0000313" key="7">
    <source>
        <dbReference type="Proteomes" id="UP000281553"/>
    </source>
</evidence>
<evidence type="ECO:0000313" key="6">
    <source>
        <dbReference type="EMBL" id="VDN33930.1"/>
    </source>
</evidence>
<dbReference type="GO" id="GO:0016020">
    <property type="term" value="C:membrane"/>
    <property type="evidence" value="ECO:0007669"/>
    <property type="project" value="InterPro"/>
</dbReference>
<dbReference type="OrthoDB" id="6500128at2759"/>
<dbReference type="GO" id="GO:0140359">
    <property type="term" value="F:ABC-type transporter activity"/>
    <property type="evidence" value="ECO:0007669"/>
    <property type="project" value="InterPro"/>
</dbReference>
<proteinExistence type="predicted"/>
<keyword evidence="7" id="KW-1185">Reference proteome</keyword>
<evidence type="ECO:0000259" key="5">
    <source>
        <dbReference type="PROSITE" id="PS50929"/>
    </source>
</evidence>
<organism evidence="6 7">
    <name type="scientific">Dibothriocephalus latus</name>
    <name type="common">Fish tapeworm</name>
    <name type="synonym">Diphyllobothrium latum</name>
    <dbReference type="NCBI Taxonomy" id="60516"/>
    <lineage>
        <taxon>Eukaryota</taxon>
        <taxon>Metazoa</taxon>
        <taxon>Spiralia</taxon>
        <taxon>Lophotrochozoa</taxon>
        <taxon>Platyhelminthes</taxon>
        <taxon>Cestoda</taxon>
        <taxon>Eucestoda</taxon>
        <taxon>Diphyllobothriidea</taxon>
        <taxon>Diphyllobothriidae</taxon>
        <taxon>Dibothriocephalus</taxon>
    </lineage>
</organism>
<protein>
    <recommendedName>
        <fullName evidence="5">ABC transmembrane type-1 domain-containing protein</fullName>
    </recommendedName>
</protein>
<evidence type="ECO:0000256" key="4">
    <source>
        <dbReference type="SAM" id="Phobius"/>
    </source>
</evidence>
<keyword evidence="2 4" id="KW-1133">Transmembrane helix</keyword>
<keyword evidence="3 4" id="KW-0472">Membrane</keyword>
<dbReference type="AlphaFoldDB" id="A0A3P7N2X7"/>
<feature type="transmembrane region" description="Helical" evidence="4">
    <location>
        <begin position="104"/>
        <end position="121"/>
    </location>
</feature>
<dbReference type="InterPro" id="IPR011527">
    <property type="entry name" value="ABC1_TM_dom"/>
</dbReference>
<feature type="non-terminal residue" evidence="6">
    <location>
        <position position="122"/>
    </location>
</feature>
<reference evidence="6 7" key="1">
    <citation type="submission" date="2018-11" db="EMBL/GenBank/DDBJ databases">
        <authorList>
            <consortium name="Pathogen Informatics"/>
        </authorList>
    </citation>
    <scope>NUCLEOTIDE SEQUENCE [LARGE SCALE GENOMIC DNA]</scope>
</reference>
<accession>A0A3P7N2X7</accession>
<evidence type="ECO:0000256" key="3">
    <source>
        <dbReference type="ARBA" id="ARBA00023136"/>
    </source>
</evidence>
<sequence length="122" mass="13666">MNTLDNIKSGVAVDSLLNFETPPFLTSAVCFPFMWQVKYYTAESFEVSRYKKAIIDYQRASWMTLASLSILNVIQMLIVTLGLLTGTLLCAHAVVAGNLTLGDFVLFCTYMTQLYLPLNFFG</sequence>
<dbReference type="Gene3D" id="1.20.1560.10">
    <property type="entry name" value="ABC transporter type 1, transmembrane domain"/>
    <property type="match status" value="1"/>
</dbReference>
<name>A0A3P7N2X7_DIBLA</name>
<feature type="domain" description="ABC transmembrane type-1" evidence="5">
    <location>
        <begin position="37"/>
        <end position="122"/>
    </location>
</feature>
<dbReference type="EMBL" id="UYRU01084485">
    <property type="protein sequence ID" value="VDN33930.1"/>
    <property type="molecule type" value="Genomic_DNA"/>
</dbReference>
<keyword evidence="1 4" id="KW-0812">Transmembrane</keyword>
<dbReference type="PROSITE" id="PS50929">
    <property type="entry name" value="ABC_TM1F"/>
    <property type="match status" value="1"/>
</dbReference>
<feature type="transmembrane region" description="Helical" evidence="4">
    <location>
        <begin position="62"/>
        <end position="84"/>
    </location>
</feature>
<dbReference type="InterPro" id="IPR036640">
    <property type="entry name" value="ABC1_TM_sf"/>
</dbReference>
<gene>
    <name evidence="6" type="ORF">DILT_LOCUS16369</name>
</gene>
<evidence type="ECO:0000256" key="2">
    <source>
        <dbReference type="ARBA" id="ARBA00022989"/>
    </source>
</evidence>